<organism evidence="2 3">
    <name type="scientific">Xylaria hypoxylon</name>
    <dbReference type="NCBI Taxonomy" id="37992"/>
    <lineage>
        <taxon>Eukaryota</taxon>
        <taxon>Fungi</taxon>
        <taxon>Dikarya</taxon>
        <taxon>Ascomycota</taxon>
        <taxon>Pezizomycotina</taxon>
        <taxon>Sordariomycetes</taxon>
        <taxon>Xylariomycetidae</taxon>
        <taxon>Xylariales</taxon>
        <taxon>Xylariaceae</taxon>
        <taxon>Xylaria</taxon>
    </lineage>
</organism>
<dbReference type="Proteomes" id="UP000297716">
    <property type="component" value="Unassembled WGS sequence"/>
</dbReference>
<evidence type="ECO:0000313" key="2">
    <source>
        <dbReference type="EMBL" id="TGJ84201.1"/>
    </source>
</evidence>
<feature type="transmembrane region" description="Helical" evidence="1">
    <location>
        <begin position="223"/>
        <end position="246"/>
    </location>
</feature>
<feature type="transmembrane region" description="Helical" evidence="1">
    <location>
        <begin position="148"/>
        <end position="175"/>
    </location>
</feature>
<feature type="transmembrane region" description="Helical" evidence="1">
    <location>
        <begin position="106"/>
        <end position="128"/>
    </location>
</feature>
<comment type="caution">
    <text evidence="2">The sequence shown here is derived from an EMBL/GenBank/DDBJ whole genome shotgun (WGS) entry which is preliminary data.</text>
</comment>
<evidence type="ECO:0000313" key="3">
    <source>
        <dbReference type="Proteomes" id="UP000297716"/>
    </source>
</evidence>
<protein>
    <submittedName>
        <fullName evidence="2">Uncharacterized protein</fullName>
    </submittedName>
</protein>
<accession>A0A4Z0YXN1</accession>
<keyword evidence="1" id="KW-0812">Transmembrane</keyword>
<gene>
    <name evidence="2" type="ORF">E0Z10_g4555</name>
</gene>
<proteinExistence type="predicted"/>
<name>A0A4Z0YXN1_9PEZI</name>
<dbReference type="EMBL" id="SKBN01000073">
    <property type="protein sequence ID" value="TGJ84201.1"/>
    <property type="molecule type" value="Genomic_DNA"/>
</dbReference>
<feature type="transmembrane region" description="Helical" evidence="1">
    <location>
        <begin position="691"/>
        <end position="714"/>
    </location>
</feature>
<dbReference type="AlphaFoldDB" id="A0A4Z0YXN1"/>
<keyword evidence="1" id="KW-1133">Transmembrane helix</keyword>
<evidence type="ECO:0000256" key="1">
    <source>
        <dbReference type="SAM" id="Phobius"/>
    </source>
</evidence>
<dbReference type="OrthoDB" id="5428040at2759"/>
<keyword evidence="3" id="KW-1185">Reference proteome</keyword>
<feature type="transmembrane region" description="Helical" evidence="1">
    <location>
        <begin position="39"/>
        <end position="64"/>
    </location>
</feature>
<sequence>MEYTAGWTMHSEITGISPNIVNAREHSNTPGSADGGKSVGFYAGIVAGSGALFILLGAVAIWLFRSERRMKRAPDAETLTEISEISTFHNTTFSLSMLEKLGISGILVISLPLILEIAALGFLSTFWTMPTTQASNDTIRRWIADDRLPAIIAIVSLVIRFSKGLQMALALSMVASIALERYQVRVADIPALMLQRSNGTESTSLLLLFLRNAFAETKSRQSLFLLLLLPLAILSYATEFTSTLLLSDFGSISMQGFSSTQPFPVGFDDLSLQYRRGEGNDHVNYAGTSPSTFPPFAELSDGNTKSGFIDYTGLSLRAFLPISSLSSRQSMRNFTGFVTMINATTLCLRPHVVSFSVALSENNHDLVTIQAKVDYPLLENELRSQNLDAASFFNITFNNDTKINQYSSSEMPGKFTGAFNCTIPASIFVPEIGNLEIPSFLCSLGGVRAFAFVNLTGLNDINNRIPHDDEDDWWKVSHVSDLDVNEKGSWSTLAYKLKQDRVAWSISLCSTVIEPQFQQATIWSEFPLNEELLIISNTSKSLDTTNLLRWSGASIEKASPRERGVQVLGGVEKSLTSSQPTVGSGLLPLSRPLGSNPLGQDFQDGKTTYWLCEYFCPEKYNDGPVYLHPIYSRILRDSLAETVGPARALRAFWTMIYQAYYYDSLPFFNLFNNSTSTSWIPVLAPVQWRGFIVVIVLTTIHLLFVYGILVYFLWCTSYSKLHDPWWAYTQTYRGELANALEEITSSAVKDPVKLLRQQEDSGDLVGLDIDILGQAVGIRKRNRKSTGFDSSNSDSD</sequence>
<reference evidence="2 3" key="1">
    <citation type="submission" date="2019-03" db="EMBL/GenBank/DDBJ databases">
        <title>Draft genome sequence of Xylaria hypoxylon DSM 108379, a ubiquitous saprotrophic-parasitic fungi on hardwood.</title>
        <authorList>
            <person name="Buettner E."/>
            <person name="Leonhardt S."/>
            <person name="Gebauer A.M."/>
            <person name="Liers C."/>
            <person name="Hofrichter M."/>
            <person name="Kellner H."/>
        </authorList>
    </citation>
    <scope>NUCLEOTIDE SEQUENCE [LARGE SCALE GENOMIC DNA]</scope>
    <source>
        <strain evidence="2 3">DSM 108379</strain>
    </source>
</reference>
<keyword evidence="1" id="KW-0472">Membrane</keyword>